<evidence type="ECO:0000256" key="6">
    <source>
        <dbReference type="ARBA" id="ARBA00023077"/>
    </source>
</evidence>
<evidence type="ECO:0000256" key="8">
    <source>
        <dbReference type="ARBA" id="ARBA00023170"/>
    </source>
</evidence>
<keyword evidence="4 10" id="KW-0812">Transmembrane</keyword>
<proteinExistence type="inferred from homology"/>
<protein>
    <submittedName>
        <fullName evidence="14">TonB-dependent receptor</fullName>
    </submittedName>
</protein>
<dbReference type="InterPro" id="IPR000531">
    <property type="entry name" value="Beta-barrel_TonB"/>
</dbReference>
<evidence type="ECO:0000256" key="7">
    <source>
        <dbReference type="ARBA" id="ARBA00023136"/>
    </source>
</evidence>
<dbReference type="Proteomes" id="UP000093343">
    <property type="component" value="Unassembled WGS sequence"/>
</dbReference>
<evidence type="ECO:0000259" key="12">
    <source>
        <dbReference type="Pfam" id="PF00593"/>
    </source>
</evidence>
<gene>
    <name evidence="14" type="ORF">FLP_03050</name>
</gene>
<dbReference type="InterPro" id="IPR012910">
    <property type="entry name" value="Plug_dom"/>
</dbReference>
<dbReference type="PANTHER" id="PTHR30069:SF29">
    <property type="entry name" value="HEMOGLOBIN AND HEMOGLOBIN-HAPTOGLOBIN-BINDING PROTEIN 1-RELATED"/>
    <property type="match status" value="1"/>
</dbReference>
<keyword evidence="2 10" id="KW-0813">Transport</keyword>
<dbReference type="Pfam" id="PF00593">
    <property type="entry name" value="TonB_dep_Rec_b-barrel"/>
    <property type="match status" value="1"/>
</dbReference>
<name>A0ABX2XT34_9FLAO</name>
<dbReference type="Gene3D" id="2.40.170.20">
    <property type="entry name" value="TonB-dependent receptor, beta-barrel domain"/>
    <property type="match status" value="1"/>
</dbReference>
<keyword evidence="9 10" id="KW-0998">Cell outer membrane</keyword>
<keyword evidence="3 10" id="KW-1134">Transmembrane beta strand</keyword>
<evidence type="ECO:0000256" key="3">
    <source>
        <dbReference type="ARBA" id="ARBA00022452"/>
    </source>
</evidence>
<evidence type="ECO:0000256" key="2">
    <source>
        <dbReference type="ARBA" id="ARBA00022448"/>
    </source>
</evidence>
<evidence type="ECO:0000256" key="10">
    <source>
        <dbReference type="PROSITE-ProRule" id="PRU01360"/>
    </source>
</evidence>
<evidence type="ECO:0000256" key="5">
    <source>
        <dbReference type="ARBA" id="ARBA00022729"/>
    </source>
</evidence>
<evidence type="ECO:0000256" key="4">
    <source>
        <dbReference type="ARBA" id="ARBA00022692"/>
    </source>
</evidence>
<reference evidence="15" key="1">
    <citation type="submission" date="2016-03" db="EMBL/GenBank/DDBJ databases">
        <title>Draft genome sequence of Paenibacillus glacialis DSM 22343.</title>
        <authorList>
            <person name="Shin S.-K."/>
            <person name="Yi H."/>
        </authorList>
    </citation>
    <scope>NUCLEOTIDE SEQUENCE [LARGE SCALE GENOMIC DNA]</scope>
    <source>
        <strain evidence="15">CCUG 60099</strain>
    </source>
</reference>
<evidence type="ECO:0000259" key="13">
    <source>
        <dbReference type="Pfam" id="PF07715"/>
    </source>
</evidence>
<evidence type="ECO:0000256" key="1">
    <source>
        <dbReference type="ARBA" id="ARBA00004571"/>
    </source>
</evidence>
<dbReference type="PANTHER" id="PTHR30069">
    <property type="entry name" value="TONB-DEPENDENT OUTER MEMBRANE RECEPTOR"/>
    <property type="match status" value="1"/>
</dbReference>
<dbReference type="Pfam" id="PF07715">
    <property type="entry name" value="Plug"/>
    <property type="match status" value="1"/>
</dbReference>
<dbReference type="InterPro" id="IPR036942">
    <property type="entry name" value="Beta-barrel_TonB_sf"/>
</dbReference>
<accession>A0ABX2XT34</accession>
<keyword evidence="6 11" id="KW-0798">TonB box</keyword>
<dbReference type="InterPro" id="IPR039426">
    <property type="entry name" value="TonB-dep_rcpt-like"/>
</dbReference>
<dbReference type="InterPro" id="IPR037066">
    <property type="entry name" value="Plug_dom_sf"/>
</dbReference>
<keyword evidence="15" id="KW-1185">Reference proteome</keyword>
<evidence type="ECO:0000256" key="11">
    <source>
        <dbReference type="RuleBase" id="RU003357"/>
    </source>
</evidence>
<keyword evidence="7 10" id="KW-0472">Membrane</keyword>
<keyword evidence="8 14" id="KW-0675">Receptor</keyword>
<dbReference type="Gene3D" id="2.170.130.10">
    <property type="entry name" value="TonB-dependent receptor, plug domain"/>
    <property type="match status" value="1"/>
</dbReference>
<evidence type="ECO:0000313" key="14">
    <source>
        <dbReference type="EMBL" id="OCB77489.1"/>
    </source>
</evidence>
<dbReference type="RefSeq" id="WP_065448060.1">
    <property type="nucleotide sequence ID" value="NZ_LVEN01000004.1"/>
</dbReference>
<comment type="subcellular location">
    <subcellularLocation>
        <location evidence="1 10">Cell outer membrane</location>
        <topology evidence="1 10">Multi-pass membrane protein</topology>
    </subcellularLocation>
</comment>
<keyword evidence="5" id="KW-0732">Signal</keyword>
<dbReference type="EMBL" id="LVEN01000004">
    <property type="protein sequence ID" value="OCB77489.1"/>
    <property type="molecule type" value="Genomic_DNA"/>
</dbReference>
<feature type="domain" description="TonB-dependent receptor-like beta-barrel" evidence="12">
    <location>
        <begin position="261"/>
        <end position="695"/>
    </location>
</feature>
<organism evidence="14 15">
    <name type="scientific">Flavobacterium piscis</name>
    <dbReference type="NCBI Taxonomy" id="1114874"/>
    <lineage>
        <taxon>Bacteria</taxon>
        <taxon>Pseudomonadati</taxon>
        <taxon>Bacteroidota</taxon>
        <taxon>Flavobacteriia</taxon>
        <taxon>Flavobacteriales</taxon>
        <taxon>Flavobacteriaceae</taxon>
        <taxon>Flavobacterium</taxon>
    </lineage>
</organism>
<dbReference type="SUPFAM" id="SSF56935">
    <property type="entry name" value="Porins"/>
    <property type="match status" value="1"/>
</dbReference>
<dbReference type="PROSITE" id="PS52016">
    <property type="entry name" value="TONB_DEPENDENT_REC_3"/>
    <property type="match status" value="1"/>
</dbReference>
<evidence type="ECO:0000256" key="9">
    <source>
        <dbReference type="ARBA" id="ARBA00023237"/>
    </source>
</evidence>
<comment type="similarity">
    <text evidence="10 11">Belongs to the TonB-dependent receptor family.</text>
</comment>
<feature type="domain" description="TonB-dependent receptor plug" evidence="13">
    <location>
        <begin position="66"/>
        <end position="173"/>
    </location>
</feature>
<sequence>MKTIIKGTFTGTKTQRFKGSKLNQKSIFFFLSSIFLAQFSFAQEQDSTKVNKLDDVLVSAVRVTTKTPVTFSNMDKKEIKFRNLGQDIPVLMNYLPSVVTTSDAGGGIGYTGIRVRGSDATRVNVTINGIPYNDSESQGTFWVNMPDFASSVESLQLQRGVGTSTNGSGAFGASLNMLTDSYASKPTGEISSSYGSFNSNKNTVKFSTGLLNDHFELAGRLSTIKSDGYVDRASSDLKSYFLQGTYVGKTTLIKALVFGGTEKTYQSWNGIDAETLNSDRTYNSAGKYKDEAGNVHFYDNETDNYKQNHYQLHWSESWSDKWSSNFALHYTKGQGFYENYKYNEPVEGYGPIQPTKMVENDLGELVPGTDLIRQKWLDNDFYGTTFSVKYKEEKLDVILGGGWNKYEGDHYGKVIWARNSDLSELGDHYYDDYSTKTDGNVFAKANYQFTEKLSFYGDLQYRRVQYKANSKETGIVDDTFNFFNPKAGLNYEINQKNALYFSYARANREPNRTDYEGGNVKPEKLNDFELGWRFNSEKFQLNSNFYYMGYKDQLILTGRLDDVGAPIRANTEKSYRLGFEVDATIKLSEKFLLRPNFTLSSNKNVDLAVEGQYYGTTDIAYSPNVIAGNIIVYSPMESLHISLLQKFVGEQYMNNIELPEAKLADYFVNDLNISYEIKPKSVFKSIMITGLVNNILDKKYVSNGAMWDIYPYYYPQAGINFLAGLTLKF</sequence>
<evidence type="ECO:0000313" key="15">
    <source>
        <dbReference type="Proteomes" id="UP000093343"/>
    </source>
</evidence>
<comment type="caution">
    <text evidence="14">The sequence shown here is derived from an EMBL/GenBank/DDBJ whole genome shotgun (WGS) entry which is preliminary data.</text>
</comment>